<dbReference type="SUPFAM" id="SSF50129">
    <property type="entry name" value="GroES-like"/>
    <property type="match status" value="1"/>
</dbReference>
<organism evidence="2 3">
    <name type="scientific">Actinophytocola xanthii</name>
    <dbReference type="NCBI Taxonomy" id="1912961"/>
    <lineage>
        <taxon>Bacteria</taxon>
        <taxon>Bacillati</taxon>
        <taxon>Actinomycetota</taxon>
        <taxon>Actinomycetes</taxon>
        <taxon>Pseudonocardiales</taxon>
        <taxon>Pseudonocardiaceae</taxon>
    </lineage>
</organism>
<dbReference type="CDD" id="cd05289">
    <property type="entry name" value="MDR_like_2"/>
    <property type="match status" value="1"/>
</dbReference>
<keyword evidence="3" id="KW-1185">Reference proteome</keyword>
<dbReference type="AlphaFoldDB" id="A0A1Q8C4D5"/>
<feature type="domain" description="Enoyl reductase (ER)" evidence="1">
    <location>
        <begin position="10"/>
        <end position="303"/>
    </location>
</feature>
<dbReference type="InterPro" id="IPR020843">
    <property type="entry name" value="ER"/>
</dbReference>
<dbReference type="STRING" id="1912961.BU204_33195"/>
<accession>A0A1Q8C4D5</accession>
<dbReference type="OrthoDB" id="9801186at2"/>
<protein>
    <submittedName>
        <fullName evidence="2">NADPH:quinone reductase</fullName>
    </submittedName>
</protein>
<dbReference type="Gene3D" id="3.40.50.720">
    <property type="entry name" value="NAD(P)-binding Rossmann-like Domain"/>
    <property type="match status" value="1"/>
</dbReference>
<dbReference type="InterPro" id="IPR036291">
    <property type="entry name" value="NAD(P)-bd_dom_sf"/>
</dbReference>
<dbReference type="SMART" id="SM00829">
    <property type="entry name" value="PKS_ER"/>
    <property type="match status" value="1"/>
</dbReference>
<evidence type="ECO:0000313" key="3">
    <source>
        <dbReference type="Proteomes" id="UP000185596"/>
    </source>
</evidence>
<dbReference type="Gene3D" id="3.90.180.10">
    <property type="entry name" value="Medium-chain alcohol dehydrogenases, catalytic domain"/>
    <property type="match status" value="1"/>
</dbReference>
<dbReference type="InterPro" id="IPR013154">
    <property type="entry name" value="ADH-like_N"/>
</dbReference>
<dbReference type="Proteomes" id="UP000185596">
    <property type="component" value="Unassembled WGS sequence"/>
</dbReference>
<proteinExistence type="predicted"/>
<dbReference type="InterPro" id="IPR011032">
    <property type="entry name" value="GroES-like_sf"/>
</dbReference>
<dbReference type="InterPro" id="IPR002364">
    <property type="entry name" value="Quin_OxRdtase/zeta-crystal_CS"/>
</dbReference>
<dbReference type="PROSITE" id="PS01162">
    <property type="entry name" value="QOR_ZETA_CRYSTAL"/>
    <property type="match status" value="1"/>
</dbReference>
<reference evidence="2 3" key="1">
    <citation type="submission" date="2016-12" db="EMBL/GenBank/DDBJ databases">
        <title>The draft genome sequence of Actinophytocola sp. 11-183.</title>
        <authorList>
            <person name="Wang W."/>
            <person name="Yuan L."/>
        </authorList>
    </citation>
    <scope>NUCLEOTIDE SEQUENCE [LARGE SCALE GENOMIC DNA]</scope>
    <source>
        <strain evidence="2 3">11-183</strain>
    </source>
</reference>
<evidence type="ECO:0000259" key="1">
    <source>
        <dbReference type="SMART" id="SM00829"/>
    </source>
</evidence>
<dbReference type="GO" id="GO:0008270">
    <property type="term" value="F:zinc ion binding"/>
    <property type="evidence" value="ECO:0007669"/>
    <property type="project" value="InterPro"/>
</dbReference>
<dbReference type="InterPro" id="IPR052733">
    <property type="entry name" value="Chloroplast_QOR"/>
</dbReference>
<dbReference type="SUPFAM" id="SSF51735">
    <property type="entry name" value="NAD(P)-binding Rossmann-fold domains"/>
    <property type="match status" value="1"/>
</dbReference>
<dbReference type="PANTHER" id="PTHR44013">
    <property type="entry name" value="ZINC-TYPE ALCOHOL DEHYDROGENASE-LIKE PROTEIN C16A3.02C"/>
    <property type="match status" value="1"/>
</dbReference>
<gene>
    <name evidence="2" type="ORF">BU204_33195</name>
</gene>
<name>A0A1Q8C4D5_9PSEU</name>
<dbReference type="RefSeq" id="WP_075129766.1">
    <property type="nucleotide sequence ID" value="NZ_MSIE01000087.1"/>
</dbReference>
<dbReference type="Pfam" id="PF13602">
    <property type="entry name" value="ADH_zinc_N_2"/>
    <property type="match status" value="1"/>
</dbReference>
<dbReference type="GO" id="GO:0016491">
    <property type="term" value="F:oxidoreductase activity"/>
    <property type="evidence" value="ECO:0007669"/>
    <property type="project" value="InterPro"/>
</dbReference>
<comment type="caution">
    <text evidence="2">The sequence shown here is derived from an EMBL/GenBank/DDBJ whole genome shotgun (WGS) entry which is preliminary data.</text>
</comment>
<dbReference type="PANTHER" id="PTHR44013:SF1">
    <property type="entry name" value="ZINC-TYPE ALCOHOL DEHYDROGENASE-LIKE PROTEIN C16A3.02C"/>
    <property type="match status" value="1"/>
</dbReference>
<sequence>MIAARIHRFGAPSVIQYDDVEAVAPEPDEVLVEVAAASFNPSELGLRRGLLQTIAPVSLPYTLGWDLAGTVVEVGTRVSDLAAGHRVVGLVDGGAAAEYATVPAASLVPAPRTVPLPDSATLPLAGLTAWQAVFEHARVRAGQRVLVNGAGGGVGGFAVQLAKHAGAEVVATAGRRSAARLRRFGADQLVDHTAGPLRASVDSPVDTILNLVPLDPPGIDELVALVGPGGTVVSATPVRSATGAEVNAVHFVTRRDTAQLAALVELVDAGAVAVEVTRSYPLTQLDQLHRDCEEGRVHGKVTVCV</sequence>
<dbReference type="Pfam" id="PF08240">
    <property type="entry name" value="ADH_N"/>
    <property type="match status" value="1"/>
</dbReference>
<dbReference type="EMBL" id="MSIE01000087">
    <property type="protein sequence ID" value="OLF09238.1"/>
    <property type="molecule type" value="Genomic_DNA"/>
</dbReference>
<evidence type="ECO:0000313" key="2">
    <source>
        <dbReference type="EMBL" id="OLF09238.1"/>
    </source>
</evidence>